<evidence type="ECO:0000313" key="1">
    <source>
        <dbReference type="EMBL" id="KAK3789214.1"/>
    </source>
</evidence>
<dbReference type="EMBL" id="JAWDGP010001678">
    <property type="protein sequence ID" value="KAK3789214.1"/>
    <property type="molecule type" value="Genomic_DNA"/>
</dbReference>
<evidence type="ECO:0000313" key="2">
    <source>
        <dbReference type="Proteomes" id="UP001283361"/>
    </source>
</evidence>
<organism evidence="1 2">
    <name type="scientific">Elysia crispata</name>
    <name type="common">lettuce slug</name>
    <dbReference type="NCBI Taxonomy" id="231223"/>
    <lineage>
        <taxon>Eukaryota</taxon>
        <taxon>Metazoa</taxon>
        <taxon>Spiralia</taxon>
        <taxon>Lophotrochozoa</taxon>
        <taxon>Mollusca</taxon>
        <taxon>Gastropoda</taxon>
        <taxon>Heterobranchia</taxon>
        <taxon>Euthyneura</taxon>
        <taxon>Panpulmonata</taxon>
        <taxon>Sacoglossa</taxon>
        <taxon>Placobranchoidea</taxon>
        <taxon>Plakobranchidae</taxon>
        <taxon>Elysia</taxon>
    </lineage>
</organism>
<proteinExistence type="predicted"/>
<gene>
    <name evidence="1" type="ORF">RRG08_001604</name>
</gene>
<comment type="caution">
    <text evidence="1">The sequence shown here is derived from an EMBL/GenBank/DDBJ whole genome shotgun (WGS) entry which is preliminary data.</text>
</comment>
<name>A0AAE1AJS1_9GAST</name>
<dbReference type="AlphaFoldDB" id="A0AAE1AJS1"/>
<reference evidence="1" key="1">
    <citation type="journal article" date="2023" name="G3 (Bethesda)">
        <title>A reference genome for the long-term kleptoplast-retaining sea slug Elysia crispata morphotype clarki.</title>
        <authorList>
            <person name="Eastman K.E."/>
            <person name="Pendleton A.L."/>
            <person name="Shaikh M.A."/>
            <person name="Suttiyut T."/>
            <person name="Ogas R."/>
            <person name="Tomko P."/>
            <person name="Gavelis G."/>
            <person name="Widhalm J.R."/>
            <person name="Wisecaver J.H."/>
        </authorList>
    </citation>
    <scope>NUCLEOTIDE SEQUENCE</scope>
    <source>
        <strain evidence="1">ECLA1</strain>
    </source>
</reference>
<keyword evidence="2" id="KW-1185">Reference proteome</keyword>
<accession>A0AAE1AJS1</accession>
<protein>
    <submittedName>
        <fullName evidence="1">Uncharacterized protein</fullName>
    </submittedName>
</protein>
<dbReference type="Proteomes" id="UP001283361">
    <property type="component" value="Unassembled WGS sequence"/>
</dbReference>
<sequence length="100" mass="11782">MNTSLGVRGPCWRRRLHKMFRSTRNLKLMATGWRLLLANFHGTRGSQNAGHPAVKLPHGLLRSEFSRKLWKLLMFRRNFRVPQLGHICFNDRHSEVNFNT</sequence>